<evidence type="ECO:0000256" key="1">
    <source>
        <dbReference type="SAM" id="MobiDB-lite"/>
    </source>
</evidence>
<feature type="region of interest" description="Disordered" evidence="1">
    <location>
        <begin position="1"/>
        <end position="88"/>
    </location>
</feature>
<dbReference type="InterPro" id="IPR052769">
    <property type="entry name" value="TPR_domain_protein"/>
</dbReference>
<organism evidence="2 3">
    <name type="scientific">Papiliotrema laurentii</name>
    <name type="common">Cryptococcus laurentii</name>
    <dbReference type="NCBI Taxonomy" id="5418"/>
    <lineage>
        <taxon>Eukaryota</taxon>
        <taxon>Fungi</taxon>
        <taxon>Dikarya</taxon>
        <taxon>Basidiomycota</taxon>
        <taxon>Agaricomycotina</taxon>
        <taxon>Tremellomycetes</taxon>
        <taxon>Tremellales</taxon>
        <taxon>Rhynchogastremaceae</taxon>
        <taxon>Papiliotrema</taxon>
    </lineage>
</organism>
<proteinExistence type="predicted"/>
<accession>A0AAD9FTV5</accession>
<dbReference type="InterPro" id="IPR011990">
    <property type="entry name" value="TPR-like_helical_dom_sf"/>
</dbReference>
<dbReference type="SUPFAM" id="SSF48452">
    <property type="entry name" value="TPR-like"/>
    <property type="match status" value="1"/>
</dbReference>
<dbReference type="Proteomes" id="UP001182556">
    <property type="component" value="Unassembled WGS sequence"/>
</dbReference>
<feature type="compositionally biased region" description="Basic and acidic residues" evidence="1">
    <location>
        <begin position="176"/>
        <end position="195"/>
    </location>
</feature>
<sequence length="342" mass="38335">MANADFDSLPRFDARDFQPPAWATSSDFDWDREKPGQSSKTELEQHNDQNQQDRHSSSKADTPVDDGQRDDDVEDDAESEEWADAIDYGSFFQAEDLTEDELREALNKALALKAKGNTLFTAKPPNITAALNAYQRAVDVLAVCEPKLKAEKPTVSPPPPESGLQEVTEEEADAIEEARKVKEASKEKEPSEREKLEDDIRECYKACWGNRAACHIARDEDKEAVAACTKALEVDPHYAKALQRRASANDRLGTWSSLTSAQEDYQTLLKLLPASSPNALIARRALHSLPERIRVQQDKEKDEMLAKLKELGNGLLGKFGLSTDMFKFDQQEGGGYNMRFER</sequence>
<dbReference type="EMBL" id="JAODAN010000002">
    <property type="protein sequence ID" value="KAK1926074.1"/>
    <property type="molecule type" value="Genomic_DNA"/>
</dbReference>
<evidence type="ECO:0000313" key="2">
    <source>
        <dbReference type="EMBL" id="KAK1926074.1"/>
    </source>
</evidence>
<comment type="caution">
    <text evidence="2">The sequence shown here is derived from an EMBL/GenBank/DDBJ whole genome shotgun (WGS) entry which is preliminary data.</text>
</comment>
<feature type="compositionally biased region" description="Basic and acidic residues" evidence="1">
    <location>
        <begin position="29"/>
        <end position="58"/>
    </location>
</feature>
<feature type="compositionally biased region" description="Acidic residues" evidence="1">
    <location>
        <begin position="68"/>
        <end position="84"/>
    </location>
</feature>
<feature type="region of interest" description="Disordered" evidence="1">
    <location>
        <begin position="150"/>
        <end position="195"/>
    </location>
</feature>
<dbReference type="PANTHER" id="PTHR46014:SF1">
    <property type="entry name" value="TETRATRICOPEPTIDE REPEAT PROTEIN 1"/>
    <property type="match status" value="1"/>
</dbReference>
<gene>
    <name evidence="2" type="ORF">DB88DRAFT_480595</name>
</gene>
<reference evidence="2" key="1">
    <citation type="submission" date="2023-02" db="EMBL/GenBank/DDBJ databases">
        <title>Identification and recombinant expression of a fungal hydrolase from Papiliotrema laurentii that hydrolyzes apple cutin and clears colloidal polyester polyurethane.</title>
        <authorList>
            <consortium name="DOE Joint Genome Institute"/>
            <person name="Roman V.A."/>
            <person name="Bojanowski C."/>
            <person name="Crable B.R."/>
            <person name="Wagner D.N."/>
            <person name="Hung C.S."/>
            <person name="Nadeau L.J."/>
            <person name="Schratz L."/>
            <person name="Haridas S."/>
            <person name="Pangilinan J."/>
            <person name="Lipzen A."/>
            <person name="Na H."/>
            <person name="Yan M."/>
            <person name="Ng V."/>
            <person name="Grigoriev I.V."/>
            <person name="Spatafora J.W."/>
            <person name="Barlow D."/>
            <person name="Biffinger J."/>
            <person name="Kelley-Loughnane N."/>
            <person name="Varaljay V.A."/>
            <person name="Crookes-Goodson W.J."/>
        </authorList>
    </citation>
    <scope>NUCLEOTIDE SEQUENCE</scope>
    <source>
        <strain evidence="2">5307AH</strain>
    </source>
</reference>
<name>A0AAD9FTV5_PAPLA</name>
<protein>
    <recommendedName>
        <fullName evidence="4">TPR-like protein</fullName>
    </recommendedName>
</protein>
<evidence type="ECO:0008006" key="4">
    <source>
        <dbReference type="Google" id="ProtNLM"/>
    </source>
</evidence>
<dbReference type="AlphaFoldDB" id="A0AAD9FTV5"/>
<dbReference type="PANTHER" id="PTHR46014">
    <property type="entry name" value="TETRATRICOPEPTIDE REPEAT PROTEIN 1"/>
    <property type="match status" value="1"/>
</dbReference>
<dbReference type="Gene3D" id="1.25.40.10">
    <property type="entry name" value="Tetratricopeptide repeat domain"/>
    <property type="match status" value="1"/>
</dbReference>
<keyword evidence="3" id="KW-1185">Reference proteome</keyword>
<evidence type="ECO:0000313" key="3">
    <source>
        <dbReference type="Proteomes" id="UP001182556"/>
    </source>
</evidence>